<keyword evidence="2" id="KW-1185">Reference proteome</keyword>
<proteinExistence type="predicted"/>
<name>A0A2A6CXV9_PRIPA</name>
<dbReference type="EnsemblMetazoa" id="PPA44271.1">
    <property type="protein sequence ID" value="PPA44271.1"/>
    <property type="gene ID" value="WBGene00282640"/>
</dbReference>
<gene>
    <name evidence="1" type="primary">WBGene00282640</name>
</gene>
<evidence type="ECO:0000313" key="2">
    <source>
        <dbReference type="Proteomes" id="UP000005239"/>
    </source>
</evidence>
<reference evidence="2" key="1">
    <citation type="journal article" date="2008" name="Nat. Genet.">
        <title>The Pristionchus pacificus genome provides a unique perspective on nematode lifestyle and parasitism.</title>
        <authorList>
            <person name="Dieterich C."/>
            <person name="Clifton S.W."/>
            <person name="Schuster L.N."/>
            <person name="Chinwalla A."/>
            <person name="Delehaunty K."/>
            <person name="Dinkelacker I."/>
            <person name="Fulton L."/>
            <person name="Fulton R."/>
            <person name="Godfrey J."/>
            <person name="Minx P."/>
            <person name="Mitreva M."/>
            <person name="Roeseler W."/>
            <person name="Tian H."/>
            <person name="Witte H."/>
            <person name="Yang S.P."/>
            <person name="Wilson R.K."/>
            <person name="Sommer R.J."/>
        </authorList>
    </citation>
    <scope>NUCLEOTIDE SEQUENCE [LARGE SCALE GENOMIC DNA]</scope>
    <source>
        <strain evidence="2">PS312</strain>
    </source>
</reference>
<dbReference type="Proteomes" id="UP000005239">
    <property type="component" value="Unassembled WGS sequence"/>
</dbReference>
<sequence>MRRVIPTPFLETTTAPRHSVNGRHITTRLRSYLVTEIRSPGTAKISGTNVNKAEPFSTSLWASIAN</sequence>
<dbReference type="AlphaFoldDB" id="A0A2A6CXV9"/>
<organism evidence="1 2">
    <name type="scientific">Pristionchus pacificus</name>
    <name type="common">Parasitic nematode worm</name>
    <dbReference type="NCBI Taxonomy" id="54126"/>
    <lineage>
        <taxon>Eukaryota</taxon>
        <taxon>Metazoa</taxon>
        <taxon>Ecdysozoa</taxon>
        <taxon>Nematoda</taxon>
        <taxon>Chromadorea</taxon>
        <taxon>Rhabditida</taxon>
        <taxon>Rhabditina</taxon>
        <taxon>Diplogasteromorpha</taxon>
        <taxon>Diplogasteroidea</taxon>
        <taxon>Neodiplogasteridae</taxon>
        <taxon>Pristionchus</taxon>
    </lineage>
</organism>
<protein>
    <submittedName>
        <fullName evidence="1">Uncharacterized protein</fullName>
    </submittedName>
</protein>
<accession>A0A8R1UZ86</accession>
<accession>A0A2A6CXV9</accession>
<evidence type="ECO:0000313" key="1">
    <source>
        <dbReference type="EnsemblMetazoa" id="PPA44271.1"/>
    </source>
</evidence>
<reference evidence="1" key="2">
    <citation type="submission" date="2022-06" db="UniProtKB">
        <authorList>
            <consortium name="EnsemblMetazoa"/>
        </authorList>
    </citation>
    <scope>IDENTIFICATION</scope>
    <source>
        <strain evidence="1">PS312</strain>
    </source>
</reference>